<dbReference type="InterPro" id="IPR022562">
    <property type="entry name" value="DUF3466"/>
</dbReference>
<reference evidence="3 4" key="1">
    <citation type="submission" date="2021-06" db="EMBL/GenBank/DDBJ databases">
        <title>Rheinheimera indica sp. nov., isolated from deep-sea sediment.</title>
        <authorList>
            <person name="Wang Z."/>
            <person name="Zhang X.-Y."/>
        </authorList>
    </citation>
    <scope>NUCLEOTIDE SEQUENCE [LARGE SCALE GENOMIC DNA]</scope>
    <source>
        <strain evidence="3 4">SM2107</strain>
    </source>
</reference>
<keyword evidence="1" id="KW-1133">Transmembrane helix</keyword>
<gene>
    <name evidence="3" type="ORF">KQY15_12120</name>
</gene>
<dbReference type="RefSeq" id="WP_217669500.1">
    <property type="nucleotide sequence ID" value="NZ_JAHRID010000005.1"/>
</dbReference>
<dbReference type="EMBL" id="JAHRID010000005">
    <property type="protein sequence ID" value="MBV2129831.1"/>
    <property type="molecule type" value="Genomic_DNA"/>
</dbReference>
<comment type="caution">
    <text evidence="3">The sequence shown here is derived from an EMBL/GenBank/DDBJ whole genome shotgun (WGS) entry which is preliminary data.</text>
</comment>
<keyword evidence="2" id="KW-0732">Signal</keyword>
<feature type="chain" id="PRO_5047369556" evidence="2">
    <location>
        <begin position="22"/>
        <end position="613"/>
    </location>
</feature>
<evidence type="ECO:0000313" key="4">
    <source>
        <dbReference type="Proteomes" id="UP000704611"/>
    </source>
</evidence>
<keyword evidence="1" id="KW-0472">Membrane</keyword>
<organism evidence="3 4">
    <name type="scientific">Arsukibacterium indicum</name>
    <dbReference type="NCBI Taxonomy" id="2848612"/>
    <lineage>
        <taxon>Bacteria</taxon>
        <taxon>Pseudomonadati</taxon>
        <taxon>Pseudomonadota</taxon>
        <taxon>Gammaproteobacteria</taxon>
        <taxon>Chromatiales</taxon>
        <taxon>Chromatiaceae</taxon>
        <taxon>Arsukibacterium</taxon>
    </lineage>
</organism>
<feature type="signal peptide" evidence="2">
    <location>
        <begin position="1"/>
        <end position="21"/>
    </location>
</feature>
<evidence type="ECO:0000256" key="1">
    <source>
        <dbReference type="SAM" id="Phobius"/>
    </source>
</evidence>
<proteinExistence type="predicted"/>
<keyword evidence="4" id="KW-1185">Reference proteome</keyword>
<evidence type="ECO:0000313" key="3">
    <source>
        <dbReference type="EMBL" id="MBV2129831.1"/>
    </source>
</evidence>
<feature type="transmembrane region" description="Helical" evidence="1">
    <location>
        <begin position="591"/>
        <end position="609"/>
    </location>
</feature>
<protein>
    <submittedName>
        <fullName evidence="3">DUF3466 family protein</fullName>
    </submittedName>
</protein>
<evidence type="ECO:0000256" key="2">
    <source>
        <dbReference type="SAM" id="SignalP"/>
    </source>
</evidence>
<keyword evidence="1" id="KW-0812">Transmembrane</keyword>
<sequence>MKLSRISLAVLPLLTAFSTVAAVYQVAELEPNSISKATFASALNDQGNAVVTGQGFIQWQESNQQGSLRSAVNFINFPLDVSTINFESTTITAVLTPEQIEDAKLGIFDASVLNTLTLLLATNPNIRNQPVGRAVAISQPENGAPVVIPMRDLEQLRSNSEYVYDLNEQGVAVGIATAPASKQQFTPAPDPDDEDAEAPETITVWQPEPGFQYGVAVTDSGPVNLLPPYTELGGGFSRALSVNNQGLIAGSGSVGLDDGRVTVIEETCDGASQPVDACLNAFHQAGVYTLGDLLADVRAYQTVFSYRNGYQERAMLWQLQPDGSATVNQTYGFLGEKGTGATYTPENGLPEVQYYSSATAVNDNGVAVGHSLYTDGDRILRFRVQFQELSRIYAAPHATLFRDGVVSDIIDPAEWLASTAVAINNSNVATGFAMKTINGLRRSKFFYYDVATDTTVFPTDFFASSSSVPSAINDNGQIVGRAEIIIGGTTDRRQHGFVYDIASDTFQDLNKLVGCNADFTIVDANAINNNGEILATVLQRMPQLDAKGEPVLDDSGNPVLAEQAKAVKLLPIANGEPESCDTEQNTYERKAGGLGSFGFLLLAGFGLLFRRRR</sequence>
<accession>A0ABS6MLY2</accession>
<dbReference type="Proteomes" id="UP000704611">
    <property type="component" value="Unassembled WGS sequence"/>
</dbReference>
<name>A0ABS6MLY2_9GAMM</name>
<dbReference type="Pfam" id="PF11949">
    <property type="entry name" value="DUF3466"/>
    <property type="match status" value="1"/>
</dbReference>